<evidence type="ECO:0000256" key="2">
    <source>
        <dbReference type="HAMAP-Rule" id="MF_00170"/>
    </source>
</evidence>
<feature type="binding site" evidence="2">
    <location>
        <begin position="81"/>
        <end position="84"/>
    </location>
    <ligand>
        <name>substrate</name>
    </ligand>
</feature>
<comment type="catalytic activity">
    <reaction evidence="2">
        <text>aldehydo-D-ribose 5-phosphate = D-ribulose 5-phosphate</text>
        <dbReference type="Rhea" id="RHEA:14657"/>
        <dbReference type="ChEBI" id="CHEBI:58121"/>
        <dbReference type="ChEBI" id="CHEBI:58273"/>
        <dbReference type="EC" id="5.3.1.6"/>
    </reaction>
</comment>
<gene>
    <name evidence="2 3" type="primary">rpiA</name>
    <name evidence="3" type="ORF">ACIKP9_01475</name>
</gene>
<dbReference type="SUPFAM" id="SSF75445">
    <property type="entry name" value="D-ribose-5-phosphate isomerase (RpiA), lid domain"/>
    <property type="match status" value="1"/>
</dbReference>
<dbReference type="NCBIfam" id="NF001924">
    <property type="entry name" value="PRK00702.1"/>
    <property type="match status" value="1"/>
</dbReference>
<feature type="binding site" evidence="2">
    <location>
        <begin position="94"/>
        <end position="97"/>
    </location>
    <ligand>
        <name>substrate</name>
    </ligand>
</feature>
<dbReference type="InterPro" id="IPR037171">
    <property type="entry name" value="NagB/RpiA_transferase-like"/>
</dbReference>
<dbReference type="Pfam" id="PF06026">
    <property type="entry name" value="Rib_5-P_isom_A"/>
    <property type="match status" value="1"/>
</dbReference>
<reference evidence="3 4" key="1">
    <citation type="submission" date="2024-11" db="EMBL/GenBank/DDBJ databases">
        <authorList>
            <person name="Kaparullina E.N."/>
            <person name="Delegan Y.A."/>
            <person name="Doronina N.V."/>
        </authorList>
    </citation>
    <scope>NUCLEOTIDE SEQUENCE [LARGE SCALE GENOMIC DNA]</scope>
    <source>
        <strain evidence="3 4">7sh_L</strain>
    </source>
</reference>
<evidence type="ECO:0000313" key="4">
    <source>
        <dbReference type="Proteomes" id="UP001617669"/>
    </source>
</evidence>
<dbReference type="Gene3D" id="3.30.70.260">
    <property type="match status" value="1"/>
</dbReference>
<dbReference type="Proteomes" id="UP001617669">
    <property type="component" value="Unassembled WGS sequence"/>
</dbReference>
<name>A0ABW8GHR2_9PROT</name>
<accession>A0ABW8GHR2</accession>
<sequence>MNDKQLVAIQAARHVQDGMVVGLGTGSTANYFIEELARRHREEGLRITAAASSVASTIQAREQGLPLVALEHLGTLDLYVDGADEVTSNLALLKGRGYDLVREKLLARASNRFIVLVDKSKLVGHLGEKFPIPVEVIPFAWQLVQASLQQLGIASSLRQNAAKDGWAITSHGSLVLELTLPKTLQSRELNQLLNDIPGIVEHGVFEELADAVFVADQGQVEEIWKTAEHSQ</sequence>
<evidence type="ECO:0000256" key="1">
    <source>
        <dbReference type="ARBA" id="ARBA00023235"/>
    </source>
</evidence>
<protein>
    <recommendedName>
        <fullName evidence="2">Ribose-5-phosphate isomerase A</fullName>
        <ecNumber evidence="2">5.3.1.6</ecNumber>
    </recommendedName>
    <alternativeName>
        <fullName evidence="2">Phosphoriboisomerase A</fullName>
        <shortName evidence="2">PRI</shortName>
    </alternativeName>
</protein>
<feature type="binding site" evidence="2">
    <location>
        <position position="121"/>
    </location>
    <ligand>
        <name>substrate</name>
    </ligand>
</feature>
<dbReference type="InterPro" id="IPR004788">
    <property type="entry name" value="Ribose5P_isomerase_type_A"/>
</dbReference>
<dbReference type="Gene3D" id="3.40.50.1360">
    <property type="match status" value="1"/>
</dbReference>
<comment type="pathway">
    <text evidence="2">Carbohydrate degradation; pentose phosphate pathway; D-ribose 5-phosphate from D-ribulose 5-phosphate (non-oxidative stage): step 1/1.</text>
</comment>
<feature type="binding site" evidence="2">
    <location>
        <begin position="25"/>
        <end position="28"/>
    </location>
    <ligand>
        <name>substrate</name>
    </ligand>
</feature>
<feature type="active site" description="Proton acceptor" evidence="2">
    <location>
        <position position="103"/>
    </location>
</feature>
<dbReference type="GO" id="GO:0004751">
    <property type="term" value="F:ribose-5-phosphate isomerase activity"/>
    <property type="evidence" value="ECO:0007669"/>
    <property type="project" value="UniProtKB-EC"/>
</dbReference>
<comment type="subunit">
    <text evidence="2">Homodimer.</text>
</comment>
<dbReference type="InterPro" id="IPR020672">
    <property type="entry name" value="Ribose5P_isomerase_typA_subgr"/>
</dbReference>
<dbReference type="RefSeq" id="WP_400878348.1">
    <property type="nucleotide sequence ID" value="NZ_JBIWXY010000001.1"/>
</dbReference>
<comment type="function">
    <text evidence="2">Catalyzes the reversible conversion of ribose-5-phosphate to ribulose 5-phosphate.</text>
</comment>
<dbReference type="NCBIfam" id="TIGR00021">
    <property type="entry name" value="rpiA"/>
    <property type="match status" value="1"/>
</dbReference>
<dbReference type="EMBL" id="JBIWXY010000001">
    <property type="protein sequence ID" value="MFJ5444893.1"/>
    <property type="molecule type" value="Genomic_DNA"/>
</dbReference>
<evidence type="ECO:0000313" key="3">
    <source>
        <dbReference type="EMBL" id="MFJ5444893.1"/>
    </source>
</evidence>
<comment type="caution">
    <text evidence="3">The sequence shown here is derived from an EMBL/GenBank/DDBJ whole genome shotgun (WGS) entry which is preliminary data.</text>
</comment>
<dbReference type="CDD" id="cd01398">
    <property type="entry name" value="RPI_A"/>
    <property type="match status" value="1"/>
</dbReference>
<dbReference type="PANTHER" id="PTHR11934">
    <property type="entry name" value="RIBOSE-5-PHOSPHATE ISOMERASE"/>
    <property type="match status" value="1"/>
</dbReference>
<organism evidence="3 4">
    <name type="scientific">Methylobacillus methanolivorans</name>
    <dbReference type="NCBI Taxonomy" id="1848927"/>
    <lineage>
        <taxon>Bacteria</taxon>
        <taxon>Pseudomonadati</taxon>
        <taxon>Pseudomonadota</taxon>
        <taxon>Betaproteobacteria</taxon>
        <taxon>Nitrosomonadales</taxon>
        <taxon>Methylophilaceae</taxon>
        <taxon>Methylobacillus</taxon>
    </lineage>
</organism>
<dbReference type="PANTHER" id="PTHR11934:SF0">
    <property type="entry name" value="RIBOSE-5-PHOSPHATE ISOMERASE"/>
    <property type="match status" value="1"/>
</dbReference>
<keyword evidence="4" id="KW-1185">Reference proteome</keyword>
<dbReference type="SUPFAM" id="SSF100950">
    <property type="entry name" value="NagB/RpiA/CoA transferase-like"/>
    <property type="match status" value="1"/>
</dbReference>
<keyword evidence="1 2" id="KW-0413">Isomerase</keyword>
<dbReference type="EC" id="5.3.1.6" evidence="2"/>
<comment type="similarity">
    <text evidence="2">Belongs to the ribose 5-phosphate isomerase family.</text>
</comment>
<proteinExistence type="inferred from homology"/>
<dbReference type="HAMAP" id="MF_00170">
    <property type="entry name" value="Rib_5P_isom_A"/>
    <property type="match status" value="1"/>
</dbReference>